<dbReference type="CDD" id="cd01948">
    <property type="entry name" value="EAL"/>
    <property type="match status" value="1"/>
</dbReference>
<accession>A0AAU6SC98</accession>
<gene>
    <name evidence="2" type="ORF">MRBLWS13_002126</name>
</gene>
<dbReference type="GO" id="GO:0071111">
    <property type="term" value="F:cyclic-guanylate-specific phosphodiesterase activity"/>
    <property type="evidence" value="ECO:0007669"/>
    <property type="project" value="InterPro"/>
</dbReference>
<proteinExistence type="predicted"/>
<feature type="domain" description="EAL" evidence="1">
    <location>
        <begin position="4"/>
        <end position="262"/>
    </location>
</feature>
<evidence type="ECO:0000313" key="2">
    <source>
        <dbReference type="EMBL" id="WZO34465.1"/>
    </source>
</evidence>
<dbReference type="EMBL" id="CP151632">
    <property type="protein sequence ID" value="WZO34465.1"/>
    <property type="molecule type" value="Genomic_DNA"/>
</dbReference>
<evidence type="ECO:0000259" key="1">
    <source>
        <dbReference type="PROSITE" id="PS50883"/>
    </source>
</evidence>
<reference evidence="2" key="1">
    <citation type="submission" date="2024-04" db="EMBL/GenBank/DDBJ databases">
        <authorList>
            <person name="Roder T."/>
            <person name="Oberhansli S."/>
            <person name="Kreuzer M."/>
        </authorList>
    </citation>
    <scope>NUCLEOTIDE SEQUENCE</scope>
    <source>
        <strain evidence="2">LWS13-1.2</strain>
    </source>
</reference>
<protein>
    <submittedName>
        <fullName evidence="2">EAL domain-containing protein</fullName>
    </submittedName>
</protein>
<sequence length="262" mass="27827">MVSSPQLTRDLRAALSAGELSVAFQPQFDLGASIAPPGAALPEPVAVEALCRWNHALLGAVSPERFIPLAEEAEFLDEMDAHVFARAAAQLAQWRTEGHLLSLAVNASPAHFSSDYADAVLARLDELDLDPAVVTIEITEAPAPQLRPPMLSAIQSLHAVGVAISVDDYAAGDTTVAMLEAIPIDEVKIDRSLTQRTDAAADDAIAAVVQSSGDHGWRVVAEGIETIADLERSRARGCHRGQGYLWGLPLTAGEMDTRLAQI</sequence>
<dbReference type="PROSITE" id="PS50883">
    <property type="entry name" value="EAL"/>
    <property type="match status" value="1"/>
</dbReference>
<dbReference type="SUPFAM" id="SSF141868">
    <property type="entry name" value="EAL domain-like"/>
    <property type="match status" value="1"/>
</dbReference>
<name>A0AAU6SC98_9MICO</name>
<dbReference type="SMART" id="SM00052">
    <property type="entry name" value="EAL"/>
    <property type="match status" value="1"/>
</dbReference>
<dbReference type="InterPro" id="IPR001633">
    <property type="entry name" value="EAL_dom"/>
</dbReference>
<dbReference type="PANTHER" id="PTHR33121">
    <property type="entry name" value="CYCLIC DI-GMP PHOSPHODIESTERASE PDEF"/>
    <property type="match status" value="1"/>
</dbReference>
<dbReference type="InterPro" id="IPR035919">
    <property type="entry name" value="EAL_sf"/>
</dbReference>
<dbReference type="AlphaFoldDB" id="A0AAU6SC98"/>
<dbReference type="Gene3D" id="3.20.20.450">
    <property type="entry name" value="EAL domain"/>
    <property type="match status" value="1"/>
</dbReference>
<dbReference type="InterPro" id="IPR050706">
    <property type="entry name" value="Cyclic-di-GMP_PDE-like"/>
</dbReference>
<dbReference type="Pfam" id="PF00563">
    <property type="entry name" value="EAL"/>
    <property type="match status" value="1"/>
</dbReference>
<organism evidence="2">
    <name type="scientific">Microbacterium sp. LWS13-1.2</name>
    <dbReference type="NCBI Taxonomy" id="3135264"/>
    <lineage>
        <taxon>Bacteria</taxon>
        <taxon>Bacillati</taxon>
        <taxon>Actinomycetota</taxon>
        <taxon>Actinomycetes</taxon>
        <taxon>Micrococcales</taxon>
        <taxon>Microbacteriaceae</taxon>
        <taxon>Microbacterium</taxon>
    </lineage>
</organism>
<dbReference type="RefSeq" id="WP_349425351.1">
    <property type="nucleotide sequence ID" value="NZ_CP151632.1"/>
</dbReference>
<dbReference type="PANTHER" id="PTHR33121:SF19">
    <property type="entry name" value="CYCLIC DI-GMP PHOSPHODIESTERASE PA2567"/>
    <property type="match status" value="1"/>
</dbReference>